<dbReference type="Proteomes" id="UP000887540">
    <property type="component" value="Unplaced"/>
</dbReference>
<name>A0A914CQP1_9BILA</name>
<dbReference type="WBParaSite" id="ACRNAN_scaffold132.g9089.t1">
    <property type="protein sequence ID" value="ACRNAN_scaffold132.g9089.t1"/>
    <property type="gene ID" value="ACRNAN_scaffold132.g9089"/>
</dbReference>
<protein>
    <submittedName>
        <fullName evidence="2">Uncharacterized protein</fullName>
    </submittedName>
</protein>
<keyword evidence="1" id="KW-1185">Reference proteome</keyword>
<evidence type="ECO:0000313" key="1">
    <source>
        <dbReference type="Proteomes" id="UP000887540"/>
    </source>
</evidence>
<proteinExistence type="predicted"/>
<reference evidence="2" key="1">
    <citation type="submission" date="2022-11" db="UniProtKB">
        <authorList>
            <consortium name="WormBaseParasite"/>
        </authorList>
    </citation>
    <scope>IDENTIFICATION</scope>
</reference>
<dbReference type="AlphaFoldDB" id="A0A914CQP1"/>
<sequence length="47" mass="5200">MKVKLKDMNAKNALLILMKEVDGEIEVDGVEIEVDGVEIEVDGVEIE</sequence>
<accession>A0A914CQP1</accession>
<organism evidence="1 2">
    <name type="scientific">Acrobeloides nanus</name>
    <dbReference type="NCBI Taxonomy" id="290746"/>
    <lineage>
        <taxon>Eukaryota</taxon>
        <taxon>Metazoa</taxon>
        <taxon>Ecdysozoa</taxon>
        <taxon>Nematoda</taxon>
        <taxon>Chromadorea</taxon>
        <taxon>Rhabditida</taxon>
        <taxon>Tylenchina</taxon>
        <taxon>Cephalobomorpha</taxon>
        <taxon>Cephaloboidea</taxon>
        <taxon>Cephalobidae</taxon>
        <taxon>Acrobeloides</taxon>
    </lineage>
</organism>
<evidence type="ECO:0000313" key="2">
    <source>
        <dbReference type="WBParaSite" id="ACRNAN_scaffold132.g9089.t1"/>
    </source>
</evidence>